<dbReference type="Pfam" id="PF00534">
    <property type="entry name" value="Glycos_transf_1"/>
    <property type="match status" value="1"/>
</dbReference>
<dbReference type="Proteomes" id="UP000254876">
    <property type="component" value="Unassembled WGS sequence"/>
</dbReference>
<dbReference type="EMBL" id="UFYD01000001">
    <property type="protein sequence ID" value="STD05883.1"/>
    <property type="molecule type" value="Genomic_DNA"/>
</dbReference>
<comment type="caution">
    <text evidence="3">The sequence shown here is derived from an EMBL/GenBank/DDBJ whole genome shotgun (WGS) entry which is preliminary data.</text>
</comment>
<keyword evidence="1" id="KW-0808">Transferase</keyword>
<name>A0A7Z7PZ50_9FLAO</name>
<dbReference type="SUPFAM" id="SSF53756">
    <property type="entry name" value="UDP-Glycosyltransferase/glycogen phosphorylase"/>
    <property type="match status" value="1"/>
</dbReference>
<dbReference type="RefSeq" id="WP_049037279.1">
    <property type="nucleotide sequence ID" value="NZ_CP016370.1"/>
</dbReference>
<organism evidence="3 4">
    <name type="scientific">Elizabethkingia anophelis</name>
    <dbReference type="NCBI Taxonomy" id="1117645"/>
    <lineage>
        <taxon>Bacteria</taxon>
        <taxon>Pseudomonadati</taxon>
        <taxon>Bacteroidota</taxon>
        <taxon>Flavobacteriia</taxon>
        <taxon>Flavobacteriales</taxon>
        <taxon>Weeksellaceae</taxon>
        <taxon>Elizabethkingia</taxon>
    </lineage>
</organism>
<protein>
    <submittedName>
        <fullName evidence="3">Glycogen synthase</fullName>
    </submittedName>
</protein>
<sequence>MERKVLIDLERLRYPRSGIATVFRNLARGLKECTTDLEIDIFGPEEEILRNKFGFKVIPRKIWHKFLSGFNRQYQIVHVSHQFSSYFQKNHNSGVKIVTLHDLNFLHEDFDEKRKRKYINKVNNNLRYADYIVCISNFVKNDFVQNQQLFDLRKLKGVTTIYNGLAFPDKNSTYSIDYNSRFSILLGKKYIINIGVLFPKKNQLAIIRMLEYIDIDLVLVVSDAKQDYEAKINNEIKRLRLEDRVHIFRNVTEEEKNILIENCAGLCQPSLAEGFGIPPIEAMYFGKPVFLSKLTCLPEVGGEYAFYFDDFNAKNMAKIIELGLEKYKTQPDLQQQIIDWALQFDYKITARKYLDLYQELLN</sequence>
<feature type="domain" description="Glycosyl transferase family 1" evidence="2">
    <location>
        <begin position="187"/>
        <end position="336"/>
    </location>
</feature>
<reference evidence="3 4" key="1">
    <citation type="submission" date="2018-06" db="EMBL/GenBank/DDBJ databases">
        <authorList>
            <consortium name="Pathogen Informatics"/>
            <person name="Doyle S."/>
        </authorList>
    </citation>
    <scope>NUCLEOTIDE SEQUENCE [LARGE SCALE GENOMIC DNA]</scope>
    <source>
        <strain evidence="3 4">NCTC10588</strain>
    </source>
</reference>
<dbReference type="PANTHER" id="PTHR46401">
    <property type="entry name" value="GLYCOSYLTRANSFERASE WBBK-RELATED"/>
    <property type="match status" value="1"/>
</dbReference>
<dbReference type="CDD" id="cd03809">
    <property type="entry name" value="GT4_MtfB-like"/>
    <property type="match status" value="1"/>
</dbReference>
<evidence type="ECO:0000256" key="1">
    <source>
        <dbReference type="ARBA" id="ARBA00022679"/>
    </source>
</evidence>
<dbReference type="AlphaFoldDB" id="A0A7Z7PZ50"/>
<dbReference type="InterPro" id="IPR001296">
    <property type="entry name" value="Glyco_trans_1"/>
</dbReference>
<evidence type="ECO:0000313" key="3">
    <source>
        <dbReference type="EMBL" id="STD05883.1"/>
    </source>
</evidence>
<evidence type="ECO:0000259" key="2">
    <source>
        <dbReference type="Pfam" id="PF00534"/>
    </source>
</evidence>
<evidence type="ECO:0000313" key="4">
    <source>
        <dbReference type="Proteomes" id="UP000254876"/>
    </source>
</evidence>
<dbReference type="Gene3D" id="3.40.50.2000">
    <property type="entry name" value="Glycogen Phosphorylase B"/>
    <property type="match status" value="2"/>
</dbReference>
<gene>
    <name evidence="3" type="ORF">NCTC10588_02357</name>
</gene>
<dbReference type="GO" id="GO:0016757">
    <property type="term" value="F:glycosyltransferase activity"/>
    <property type="evidence" value="ECO:0007669"/>
    <property type="project" value="InterPro"/>
</dbReference>
<proteinExistence type="predicted"/>
<dbReference type="PANTHER" id="PTHR46401:SF2">
    <property type="entry name" value="GLYCOSYLTRANSFERASE WBBK-RELATED"/>
    <property type="match status" value="1"/>
</dbReference>
<accession>A0A7Z7PZ50</accession>